<gene>
    <name evidence="10" type="primary">pta</name>
    <name evidence="10" type="ORF">OEZ71_02635</name>
</gene>
<dbReference type="PANTHER" id="PTHR43356:SF3">
    <property type="entry name" value="PHOSPHATE ACETYLTRANSFERASE"/>
    <property type="match status" value="1"/>
</dbReference>
<dbReference type="GO" id="GO:0008959">
    <property type="term" value="F:phosphate acetyltransferase activity"/>
    <property type="evidence" value="ECO:0007669"/>
    <property type="project" value="UniProtKB-EC"/>
</dbReference>
<dbReference type="RefSeq" id="WP_263738371.1">
    <property type="nucleotide sequence ID" value="NZ_JAOWKZ010000001.1"/>
</dbReference>
<comment type="similarity">
    <text evidence="3">Belongs to the phosphate acetyltransferase and butyryltransferase family.</text>
</comment>
<comment type="caution">
    <text evidence="10">The sequence shown here is derived from an EMBL/GenBank/DDBJ whole genome shotgun (WGS) entry which is preliminary data.</text>
</comment>
<dbReference type="EMBL" id="JAOWKZ010000001">
    <property type="protein sequence ID" value="MCV2871186.1"/>
    <property type="molecule type" value="Genomic_DNA"/>
</dbReference>
<feature type="domain" description="Phosphate acetyl/butaryl transferase" evidence="9">
    <location>
        <begin position="3"/>
        <end position="327"/>
    </location>
</feature>
<sequence length="337" mass="34576">MSVQDRIFSAAIKAGTTIVLSEGEDPRIVAAALSSQARGLARIILVGDHALVTAELARQGGAEGDGLTIHDPATSPHHTRLAAVYHDLRKHKGVTAERAAEALRDPLTYSAMLVREGLADGTVGGAVATTADTVRAAIQCIGKAKGEALVSSFFLMIMEAPHHTVKGAVVFSDCGLVVDPSPLDLAAIAGQSARSLTALTGEDPRVAMLSFSTKGSAAHPAVTKMQEATALARAAHPGLILDGELQFDAAFVPVVAASKAKGSPVEGRANVFVFPDLDAGNIGYKIAQRIGGAMAIGPVLQGLAKPANDLSRGCVAADVELMIAVTALQANMTKANV</sequence>
<dbReference type="Proteomes" id="UP001652564">
    <property type="component" value="Unassembled WGS sequence"/>
</dbReference>
<comment type="pathway">
    <text evidence="2">Metabolic intermediate biosynthesis; acetyl-CoA biosynthesis; acetyl-CoA from acetate: step 2/2.</text>
</comment>
<accession>A0ABT2ZKA3</accession>
<dbReference type="InterPro" id="IPR042112">
    <property type="entry name" value="P_AcTrfase_dom2"/>
</dbReference>
<protein>
    <recommendedName>
        <fullName evidence="5">Phosphate acetyltransferase</fullName>
        <ecNumber evidence="4">2.3.1.8</ecNumber>
    </recommendedName>
    <alternativeName>
        <fullName evidence="8">Phosphotransacetylase</fullName>
    </alternativeName>
</protein>
<keyword evidence="11" id="KW-1185">Reference proteome</keyword>
<dbReference type="InterPro" id="IPR012147">
    <property type="entry name" value="P_Ac_Bu_trans"/>
</dbReference>
<proteinExistence type="inferred from homology"/>
<dbReference type="InterPro" id="IPR050500">
    <property type="entry name" value="Phos_Acetyltrans/Butyryltrans"/>
</dbReference>
<dbReference type="EC" id="2.3.1.8" evidence="4"/>
<dbReference type="PANTHER" id="PTHR43356">
    <property type="entry name" value="PHOSPHATE ACETYLTRANSFERASE"/>
    <property type="match status" value="1"/>
</dbReference>
<dbReference type="InterPro" id="IPR002505">
    <property type="entry name" value="PTA_PTB"/>
</dbReference>
<evidence type="ECO:0000256" key="8">
    <source>
        <dbReference type="ARBA" id="ARBA00031108"/>
    </source>
</evidence>
<dbReference type="InterPro" id="IPR004614">
    <property type="entry name" value="P_AcTrfase"/>
</dbReference>
<keyword evidence="7 10" id="KW-0012">Acyltransferase</keyword>
<evidence type="ECO:0000259" key="9">
    <source>
        <dbReference type="Pfam" id="PF01515"/>
    </source>
</evidence>
<keyword evidence="6 10" id="KW-0808">Transferase</keyword>
<evidence type="ECO:0000256" key="7">
    <source>
        <dbReference type="ARBA" id="ARBA00023315"/>
    </source>
</evidence>
<dbReference type="NCBIfam" id="NF007233">
    <property type="entry name" value="PRK09653.1"/>
    <property type="match status" value="1"/>
</dbReference>
<evidence type="ECO:0000313" key="10">
    <source>
        <dbReference type="EMBL" id="MCV2871186.1"/>
    </source>
</evidence>
<dbReference type="InterPro" id="IPR042113">
    <property type="entry name" value="P_AcTrfase_dom1"/>
</dbReference>
<evidence type="ECO:0000256" key="2">
    <source>
        <dbReference type="ARBA" id="ARBA00004989"/>
    </source>
</evidence>
<name>A0ABT2ZKA3_9RHOB</name>
<evidence type="ECO:0000256" key="5">
    <source>
        <dbReference type="ARBA" id="ARBA00021528"/>
    </source>
</evidence>
<evidence type="ECO:0000256" key="4">
    <source>
        <dbReference type="ARBA" id="ARBA00012707"/>
    </source>
</evidence>
<dbReference type="PIRSF" id="PIRSF000428">
    <property type="entry name" value="P_Ac_trans"/>
    <property type="match status" value="1"/>
</dbReference>
<dbReference type="Pfam" id="PF01515">
    <property type="entry name" value="PTA_PTB"/>
    <property type="match status" value="1"/>
</dbReference>
<dbReference type="Gene3D" id="3.40.50.10950">
    <property type="match status" value="1"/>
</dbReference>
<organism evidence="10 11">
    <name type="scientific">Albidovulum litorale</name>
    <dbReference type="NCBI Taxonomy" id="2984134"/>
    <lineage>
        <taxon>Bacteria</taxon>
        <taxon>Pseudomonadati</taxon>
        <taxon>Pseudomonadota</taxon>
        <taxon>Alphaproteobacteria</taxon>
        <taxon>Rhodobacterales</taxon>
        <taxon>Paracoccaceae</taxon>
        <taxon>Albidovulum</taxon>
    </lineage>
</organism>
<evidence type="ECO:0000256" key="3">
    <source>
        <dbReference type="ARBA" id="ARBA00005656"/>
    </source>
</evidence>
<evidence type="ECO:0000256" key="6">
    <source>
        <dbReference type="ARBA" id="ARBA00022679"/>
    </source>
</evidence>
<comment type="catalytic activity">
    <reaction evidence="1">
        <text>acetyl-CoA + phosphate = acetyl phosphate + CoA</text>
        <dbReference type="Rhea" id="RHEA:19521"/>
        <dbReference type="ChEBI" id="CHEBI:22191"/>
        <dbReference type="ChEBI" id="CHEBI:43474"/>
        <dbReference type="ChEBI" id="CHEBI:57287"/>
        <dbReference type="ChEBI" id="CHEBI:57288"/>
        <dbReference type="EC" id="2.3.1.8"/>
    </reaction>
</comment>
<evidence type="ECO:0000256" key="1">
    <source>
        <dbReference type="ARBA" id="ARBA00000705"/>
    </source>
</evidence>
<dbReference type="NCBIfam" id="TIGR00651">
    <property type="entry name" value="pta"/>
    <property type="match status" value="1"/>
</dbReference>
<reference evidence="10 11" key="1">
    <citation type="submission" date="2022-10" db="EMBL/GenBank/DDBJ databases">
        <title>Defluviimonas sp. nov., isolated from ocean surface sediments.</title>
        <authorList>
            <person name="He W."/>
            <person name="Wang L."/>
            <person name="Zhang D.-F."/>
        </authorList>
    </citation>
    <scope>NUCLEOTIDE SEQUENCE [LARGE SCALE GENOMIC DNA]</scope>
    <source>
        <strain evidence="10 11">WL0050</strain>
    </source>
</reference>
<dbReference type="Gene3D" id="3.40.50.10750">
    <property type="entry name" value="Isocitrate/Isopropylmalate dehydrogenase-like"/>
    <property type="match status" value="1"/>
</dbReference>
<dbReference type="SUPFAM" id="SSF53659">
    <property type="entry name" value="Isocitrate/Isopropylmalate dehydrogenase-like"/>
    <property type="match status" value="1"/>
</dbReference>
<evidence type="ECO:0000313" key="11">
    <source>
        <dbReference type="Proteomes" id="UP001652564"/>
    </source>
</evidence>